<keyword evidence="1" id="KW-0175">Coiled coil</keyword>
<dbReference type="EMBL" id="OU893334">
    <property type="protein sequence ID" value="CAG9791192.1"/>
    <property type="molecule type" value="Genomic_DNA"/>
</dbReference>
<dbReference type="OrthoDB" id="7477775at2759"/>
<organism evidence="2 3">
    <name type="scientific">Diatraea saccharalis</name>
    <name type="common">sugarcane borer</name>
    <dbReference type="NCBI Taxonomy" id="40085"/>
    <lineage>
        <taxon>Eukaryota</taxon>
        <taxon>Metazoa</taxon>
        <taxon>Ecdysozoa</taxon>
        <taxon>Arthropoda</taxon>
        <taxon>Hexapoda</taxon>
        <taxon>Insecta</taxon>
        <taxon>Pterygota</taxon>
        <taxon>Neoptera</taxon>
        <taxon>Endopterygota</taxon>
        <taxon>Lepidoptera</taxon>
        <taxon>Glossata</taxon>
        <taxon>Ditrysia</taxon>
        <taxon>Pyraloidea</taxon>
        <taxon>Crambidae</taxon>
        <taxon>Crambinae</taxon>
        <taxon>Diatraea</taxon>
    </lineage>
</organism>
<dbReference type="Proteomes" id="UP001153714">
    <property type="component" value="Chromosome 3"/>
</dbReference>
<name>A0A9N9R7H5_9NEOP</name>
<dbReference type="AlphaFoldDB" id="A0A9N9R7H5"/>
<feature type="coiled-coil region" evidence="1">
    <location>
        <begin position="145"/>
        <end position="172"/>
    </location>
</feature>
<protein>
    <submittedName>
        <fullName evidence="2">Uncharacterized protein</fullName>
    </submittedName>
</protein>
<evidence type="ECO:0000313" key="2">
    <source>
        <dbReference type="EMBL" id="CAG9791192.1"/>
    </source>
</evidence>
<accession>A0A9N9R7H5</accession>
<proteinExistence type="predicted"/>
<sequence length="174" mass="20143">MSSQIICGGCRVIIPDRRYLSCSGCKQCYDLVGANVSEQRFYNTLTREHRDAWKCVVCQSKQPKTDKTNTPARAADFFTVLRGAATKSPLQLDLSIVEQLESQEVLNDTHHNITIEMSDFQSFVLEMRSFRDEIREQLLNNRVYTERLNDTLVALSDRIVECENRVTKFEKKKR</sequence>
<reference evidence="2" key="2">
    <citation type="submission" date="2022-10" db="EMBL/GenBank/DDBJ databases">
        <authorList>
            <consortium name="ENA_rothamsted_submissions"/>
            <consortium name="culmorum"/>
            <person name="King R."/>
        </authorList>
    </citation>
    <scope>NUCLEOTIDE SEQUENCE</scope>
</reference>
<evidence type="ECO:0000256" key="1">
    <source>
        <dbReference type="SAM" id="Coils"/>
    </source>
</evidence>
<gene>
    <name evidence="2" type="ORF">DIATSA_LOCUS8818</name>
</gene>
<reference evidence="2" key="1">
    <citation type="submission" date="2021-12" db="EMBL/GenBank/DDBJ databases">
        <authorList>
            <person name="King R."/>
        </authorList>
    </citation>
    <scope>NUCLEOTIDE SEQUENCE</scope>
</reference>
<evidence type="ECO:0000313" key="3">
    <source>
        <dbReference type="Proteomes" id="UP001153714"/>
    </source>
</evidence>
<keyword evidence="3" id="KW-1185">Reference proteome</keyword>